<protein>
    <submittedName>
        <fullName evidence="7">UMF1 family MFS transporter</fullName>
    </submittedName>
</protein>
<keyword evidence="2" id="KW-0813">Transport</keyword>
<dbReference type="Pfam" id="PF11700">
    <property type="entry name" value="ATG22"/>
    <property type="match status" value="1"/>
</dbReference>
<proteinExistence type="predicted"/>
<evidence type="ECO:0000256" key="1">
    <source>
        <dbReference type="ARBA" id="ARBA00004127"/>
    </source>
</evidence>
<keyword evidence="5 6" id="KW-0472">Membrane</keyword>
<sequence>MTAVQEGPLTPRRSALAAQIRAFGLWDWGISAFSSVILTFVFAAYITTGVATAGIEDPAAAQAATDRASALLSSTQMWAAVAVALLAPLLGSLADTGGHRNTLLRITTLATGVLVALMVTVAMDPDFVLWGCILIAAAVVTSELALVFVNSVLPQISTEQNRGRISGTAWALGYWGSIICMVLVLVLFVMPGTGLLGITSERGWNLRAIALFTALWIVVFTLPIMRWVPPSPRDPSAPRWTPWDGYRQIGRRLVRTWRDEPQMLHFLVASAVYRDGLGAVFTLAGVIAAGAYGFSTVMIIVFGIAANLIAGVGVFIGGRVEDRMGPRAVIVASLVAVIVLGCVILVAGTAAAFWAAGLALCFFVGPINASSRTLLTRLSDPDRYTENFGLYATSGRAFGFLGTGAFTLAVTHLGGVTMGILGIVAVLLLGLVLFLPVRLGAAGRAPVGPSPAEEREADG</sequence>
<dbReference type="PANTHER" id="PTHR23519:SF1">
    <property type="entry name" value="AUTOPHAGY-RELATED PROTEIN 22"/>
    <property type="match status" value="1"/>
</dbReference>
<dbReference type="PANTHER" id="PTHR23519">
    <property type="entry name" value="AUTOPHAGY-RELATED PROTEIN 22"/>
    <property type="match status" value="1"/>
</dbReference>
<feature type="transmembrane region" description="Helical" evidence="6">
    <location>
        <begin position="294"/>
        <end position="316"/>
    </location>
</feature>
<feature type="transmembrane region" description="Helical" evidence="6">
    <location>
        <begin position="328"/>
        <end position="346"/>
    </location>
</feature>
<evidence type="ECO:0000256" key="4">
    <source>
        <dbReference type="ARBA" id="ARBA00022989"/>
    </source>
</evidence>
<gene>
    <name evidence="7" type="ORF">FHX50_001551</name>
</gene>
<dbReference type="RefSeq" id="WP_183376282.1">
    <property type="nucleotide sequence ID" value="NZ_CBCSFZ010000045.1"/>
</dbReference>
<feature type="transmembrane region" description="Helical" evidence="6">
    <location>
        <begin position="390"/>
        <end position="410"/>
    </location>
</feature>
<dbReference type="InterPro" id="IPR036259">
    <property type="entry name" value="MFS_trans_sf"/>
</dbReference>
<dbReference type="SUPFAM" id="SSF103473">
    <property type="entry name" value="MFS general substrate transporter"/>
    <property type="match status" value="1"/>
</dbReference>
<feature type="transmembrane region" description="Helical" evidence="6">
    <location>
        <begin position="264"/>
        <end position="288"/>
    </location>
</feature>
<evidence type="ECO:0000256" key="5">
    <source>
        <dbReference type="ARBA" id="ARBA00023136"/>
    </source>
</evidence>
<accession>A0A839R2N4</accession>
<evidence type="ECO:0000313" key="7">
    <source>
        <dbReference type="EMBL" id="MBB3023266.1"/>
    </source>
</evidence>
<comment type="subcellular location">
    <subcellularLocation>
        <location evidence="1">Endomembrane system</location>
        <topology evidence="1">Multi-pass membrane protein</topology>
    </subcellularLocation>
</comment>
<feature type="transmembrane region" description="Helical" evidence="6">
    <location>
        <begin position="22"/>
        <end position="48"/>
    </location>
</feature>
<feature type="transmembrane region" description="Helical" evidence="6">
    <location>
        <begin position="102"/>
        <end position="121"/>
    </location>
</feature>
<organism evidence="7 8">
    <name type="scientific">Helcobacillus massiliensis</name>
    <dbReference type="NCBI Taxonomy" id="521392"/>
    <lineage>
        <taxon>Bacteria</taxon>
        <taxon>Bacillati</taxon>
        <taxon>Actinomycetota</taxon>
        <taxon>Actinomycetes</taxon>
        <taxon>Micrococcales</taxon>
        <taxon>Dermabacteraceae</taxon>
        <taxon>Helcobacillus</taxon>
    </lineage>
</organism>
<dbReference type="Gene3D" id="1.20.1250.20">
    <property type="entry name" value="MFS general substrate transporter like domains"/>
    <property type="match status" value="1"/>
</dbReference>
<reference evidence="7 8" key="1">
    <citation type="submission" date="2020-08" db="EMBL/GenBank/DDBJ databases">
        <title>Sequencing the genomes of 1000 actinobacteria strains.</title>
        <authorList>
            <person name="Klenk H.-P."/>
        </authorList>
    </citation>
    <scope>NUCLEOTIDE SEQUENCE [LARGE SCALE GENOMIC DNA]</scope>
    <source>
        <strain evidence="7 8">DSM 23040</strain>
    </source>
</reference>
<dbReference type="GO" id="GO:0012505">
    <property type="term" value="C:endomembrane system"/>
    <property type="evidence" value="ECO:0007669"/>
    <property type="project" value="UniProtKB-SubCell"/>
</dbReference>
<feature type="transmembrane region" description="Helical" evidence="6">
    <location>
        <begin position="352"/>
        <end position="369"/>
    </location>
</feature>
<evidence type="ECO:0000256" key="2">
    <source>
        <dbReference type="ARBA" id="ARBA00022448"/>
    </source>
</evidence>
<keyword evidence="8" id="KW-1185">Reference proteome</keyword>
<feature type="transmembrane region" description="Helical" evidence="6">
    <location>
        <begin position="204"/>
        <end position="225"/>
    </location>
</feature>
<dbReference type="InterPro" id="IPR050495">
    <property type="entry name" value="ATG22/LtaA_families"/>
</dbReference>
<feature type="transmembrane region" description="Helical" evidence="6">
    <location>
        <begin position="68"/>
        <end position="90"/>
    </location>
</feature>
<evidence type="ECO:0000256" key="6">
    <source>
        <dbReference type="SAM" id="Phobius"/>
    </source>
</evidence>
<dbReference type="Proteomes" id="UP000568050">
    <property type="component" value="Unassembled WGS sequence"/>
</dbReference>
<name>A0A839R2N4_9MICO</name>
<dbReference type="AlphaFoldDB" id="A0A839R2N4"/>
<feature type="transmembrane region" description="Helical" evidence="6">
    <location>
        <begin position="416"/>
        <end position="435"/>
    </location>
</feature>
<dbReference type="EMBL" id="JACHWP010000003">
    <property type="protein sequence ID" value="MBB3023266.1"/>
    <property type="molecule type" value="Genomic_DNA"/>
</dbReference>
<evidence type="ECO:0000256" key="3">
    <source>
        <dbReference type="ARBA" id="ARBA00022692"/>
    </source>
</evidence>
<keyword evidence="3 6" id="KW-0812">Transmembrane</keyword>
<comment type="caution">
    <text evidence="7">The sequence shown here is derived from an EMBL/GenBank/DDBJ whole genome shotgun (WGS) entry which is preliminary data.</text>
</comment>
<feature type="transmembrane region" description="Helical" evidence="6">
    <location>
        <begin position="127"/>
        <end position="153"/>
    </location>
</feature>
<dbReference type="InterPro" id="IPR024671">
    <property type="entry name" value="Atg22-like"/>
</dbReference>
<feature type="transmembrane region" description="Helical" evidence="6">
    <location>
        <begin position="174"/>
        <end position="198"/>
    </location>
</feature>
<evidence type="ECO:0000313" key="8">
    <source>
        <dbReference type="Proteomes" id="UP000568050"/>
    </source>
</evidence>
<keyword evidence="4 6" id="KW-1133">Transmembrane helix</keyword>